<evidence type="ECO:0000313" key="1">
    <source>
        <dbReference type="EMBL" id="OEU15582.1"/>
    </source>
</evidence>
<dbReference type="EMBL" id="KV784359">
    <property type="protein sequence ID" value="OEU15582.1"/>
    <property type="molecule type" value="Genomic_DNA"/>
</dbReference>
<reference evidence="1 2" key="1">
    <citation type="submission" date="2016-09" db="EMBL/GenBank/DDBJ databases">
        <title>Extensive genetic diversity and differential bi-allelic expression allows diatom success in the polar Southern Ocean.</title>
        <authorList>
            <consortium name="DOE Joint Genome Institute"/>
            <person name="Mock T."/>
            <person name="Otillar R.P."/>
            <person name="Strauss J."/>
            <person name="Dupont C."/>
            <person name="Frickenhaus S."/>
            <person name="Maumus F."/>
            <person name="Mcmullan M."/>
            <person name="Sanges R."/>
            <person name="Schmutz J."/>
            <person name="Toseland A."/>
            <person name="Valas R."/>
            <person name="Veluchamy A."/>
            <person name="Ward B.J."/>
            <person name="Allen A."/>
            <person name="Barry K."/>
            <person name="Falciatore A."/>
            <person name="Ferrante M."/>
            <person name="Fortunato A.E."/>
            <person name="Gloeckner G."/>
            <person name="Gruber A."/>
            <person name="Hipkin R."/>
            <person name="Janech M."/>
            <person name="Kroth P."/>
            <person name="Leese F."/>
            <person name="Lindquist E."/>
            <person name="Lyon B.R."/>
            <person name="Martin J."/>
            <person name="Mayer C."/>
            <person name="Parker M."/>
            <person name="Quesneville H."/>
            <person name="Raymond J."/>
            <person name="Uhlig C."/>
            <person name="Valentin K.U."/>
            <person name="Worden A.Z."/>
            <person name="Armbrust E.V."/>
            <person name="Bowler C."/>
            <person name="Green B."/>
            <person name="Moulton V."/>
            <person name="Van Oosterhout C."/>
            <person name="Grigoriev I."/>
        </authorList>
    </citation>
    <scope>NUCLEOTIDE SEQUENCE [LARGE SCALE GENOMIC DNA]</scope>
    <source>
        <strain evidence="1 2">CCMP1102</strain>
    </source>
</reference>
<accession>A0A1E7FBP2</accession>
<dbReference type="OrthoDB" id="53839at2759"/>
<protein>
    <submittedName>
        <fullName evidence="1">Uncharacterized protein</fullName>
    </submittedName>
</protein>
<keyword evidence="2" id="KW-1185">Reference proteome</keyword>
<sequence>MALRTIISLLRRNVTTKRLMEVDLNRHCVGTTTLYGLTGVTTDRIPSLDLETSKKIMMDQYATSVIISWPVSKIGGNTEEISPREVSKMEGYLRQSCNHEVTTSRPFFVLDGGGQRMASLSLIGH</sequence>
<evidence type="ECO:0000313" key="2">
    <source>
        <dbReference type="Proteomes" id="UP000095751"/>
    </source>
</evidence>
<dbReference type="InParanoid" id="A0A1E7FBP2"/>
<dbReference type="AlphaFoldDB" id="A0A1E7FBP2"/>
<gene>
    <name evidence="1" type="ORF">FRACYDRAFT_240275</name>
</gene>
<name>A0A1E7FBP2_9STRA</name>
<dbReference type="KEGG" id="fcy:FRACYDRAFT_240275"/>
<proteinExistence type="predicted"/>
<organism evidence="1 2">
    <name type="scientific">Fragilariopsis cylindrus CCMP1102</name>
    <dbReference type="NCBI Taxonomy" id="635003"/>
    <lineage>
        <taxon>Eukaryota</taxon>
        <taxon>Sar</taxon>
        <taxon>Stramenopiles</taxon>
        <taxon>Ochrophyta</taxon>
        <taxon>Bacillariophyta</taxon>
        <taxon>Bacillariophyceae</taxon>
        <taxon>Bacillariophycidae</taxon>
        <taxon>Bacillariales</taxon>
        <taxon>Bacillariaceae</taxon>
        <taxon>Fragilariopsis</taxon>
    </lineage>
</organism>
<dbReference type="Proteomes" id="UP000095751">
    <property type="component" value="Unassembled WGS sequence"/>
</dbReference>